<keyword evidence="2" id="KW-0378">Hydrolase</keyword>
<proteinExistence type="predicted"/>
<feature type="domain" description="Serine aminopeptidase S33" evidence="1">
    <location>
        <begin position="58"/>
        <end position="259"/>
    </location>
</feature>
<evidence type="ECO:0000313" key="2">
    <source>
        <dbReference type="EMBL" id="GIJ53298.1"/>
    </source>
</evidence>
<reference evidence="2" key="1">
    <citation type="submission" date="2021-01" db="EMBL/GenBank/DDBJ databases">
        <title>Whole genome shotgun sequence of Virgisporangium aurantiacum NBRC 16421.</title>
        <authorList>
            <person name="Komaki H."/>
            <person name="Tamura T."/>
        </authorList>
    </citation>
    <scope>NUCLEOTIDE SEQUENCE</scope>
    <source>
        <strain evidence="2">NBRC 16421</strain>
    </source>
</reference>
<dbReference type="SUPFAM" id="SSF53474">
    <property type="entry name" value="alpha/beta-Hydrolases"/>
    <property type="match status" value="1"/>
</dbReference>
<dbReference type="Pfam" id="PF12146">
    <property type="entry name" value="Hydrolase_4"/>
    <property type="match status" value="1"/>
</dbReference>
<name>A0A8J3YZ24_9ACTN</name>
<dbReference type="InterPro" id="IPR022742">
    <property type="entry name" value="Hydrolase_4"/>
</dbReference>
<accession>A0A8J3YZ24</accession>
<dbReference type="InterPro" id="IPR051044">
    <property type="entry name" value="MAG_DAG_Lipase"/>
</dbReference>
<dbReference type="AlphaFoldDB" id="A0A8J3YZ24"/>
<sequence length="336" mass="37651">MDLSLDHSGTVTYRLGVSVDVVTDVLGEPYTCRTIPLRDDDEGVVTASLVACRSDRPTNAAVLYVHGFVDYFFQTHLAEFFLGAGLNFYALDLRKYGRSIQPHQTPNFCVDLAEYYEEIDEAIRIIREEDGHDRLLINGHSTGGLVASLWAHDRRGEGKVDAMFLNSPFLDLNAPAMVRKVVAPAAVRLGRRRPRADLRLGLNQVYGRSIHRDHDGEWEYDLGWKPLQPFPVRAGWFRAIRAGHARVHNGLDIDVPVLVACSMASYKRARWGEAARAADSVLDVDQIARWTPALGRTTTLIRIEGGMHDLTLSPEPVREQLFAGVLRWMSAYFPPA</sequence>
<organism evidence="2 3">
    <name type="scientific">Virgisporangium aurantiacum</name>
    <dbReference type="NCBI Taxonomy" id="175570"/>
    <lineage>
        <taxon>Bacteria</taxon>
        <taxon>Bacillati</taxon>
        <taxon>Actinomycetota</taxon>
        <taxon>Actinomycetes</taxon>
        <taxon>Micromonosporales</taxon>
        <taxon>Micromonosporaceae</taxon>
        <taxon>Virgisporangium</taxon>
    </lineage>
</organism>
<comment type="caution">
    <text evidence="2">The sequence shown here is derived from an EMBL/GenBank/DDBJ whole genome shotgun (WGS) entry which is preliminary data.</text>
</comment>
<gene>
    <name evidence="2" type="ORF">Vau01_008140</name>
</gene>
<dbReference type="Proteomes" id="UP000612585">
    <property type="component" value="Unassembled WGS sequence"/>
</dbReference>
<dbReference type="PANTHER" id="PTHR11614">
    <property type="entry name" value="PHOSPHOLIPASE-RELATED"/>
    <property type="match status" value="1"/>
</dbReference>
<dbReference type="Gene3D" id="3.40.50.1820">
    <property type="entry name" value="alpha/beta hydrolase"/>
    <property type="match status" value="1"/>
</dbReference>
<keyword evidence="3" id="KW-1185">Reference proteome</keyword>
<evidence type="ECO:0000313" key="3">
    <source>
        <dbReference type="Proteomes" id="UP000612585"/>
    </source>
</evidence>
<evidence type="ECO:0000259" key="1">
    <source>
        <dbReference type="Pfam" id="PF12146"/>
    </source>
</evidence>
<protein>
    <submittedName>
        <fullName evidence="2">Alpha/beta hydrolase</fullName>
    </submittedName>
</protein>
<dbReference type="GO" id="GO:0016787">
    <property type="term" value="F:hydrolase activity"/>
    <property type="evidence" value="ECO:0007669"/>
    <property type="project" value="UniProtKB-KW"/>
</dbReference>
<dbReference type="EMBL" id="BOPG01000006">
    <property type="protein sequence ID" value="GIJ53298.1"/>
    <property type="molecule type" value="Genomic_DNA"/>
</dbReference>
<dbReference type="InterPro" id="IPR029058">
    <property type="entry name" value="AB_hydrolase_fold"/>
</dbReference>